<dbReference type="RefSeq" id="WP_310071174.1">
    <property type="nucleotide sequence ID" value="NZ_JAVDVX010000002.1"/>
</dbReference>
<evidence type="ECO:0000256" key="14">
    <source>
        <dbReference type="SAM" id="Phobius"/>
    </source>
</evidence>
<keyword evidence="10 13" id="KW-0067">ATP-binding</keyword>
<evidence type="ECO:0000256" key="12">
    <source>
        <dbReference type="ARBA" id="ARBA00029757"/>
    </source>
</evidence>
<dbReference type="GO" id="GO:0009029">
    <property type="term" value="F:lipid-A 4'-kinase activity"/>
    <property type="evidence" value="ECO:0007669"/>
    <property type="project" value="UniProtKB-EC"/>
</dbReference>
<comment type="caution">
    <text evidence="15">The sequence shown here is derived from an EMBL/GenBank/DDBJ whole genome shotgun (WGS) entry which is preliminary data.</text>
</comment>
<sequence>MFLQDDYLNSPGQQTPVSSGYNPHNPWLAAWYGKRVWTFLLLPLTVVFVLLAAFRRFWILRYTQKRLVTPVIVVGNISVGGTGKTPLLIALVKGLQQQGFNPGVISRGYGGKASHYPYLLNAASTAAEAGDEPVTIYRQTGCAVCVGADRVAAARVLEDENCDILLSDDGLQHYRLARDIEIAVVDGQRGLGNGWRLPVGPLRESKARLKTVDWVVVNSPSDNFALPGLADLFYVPMQICAHELVNLQSGEKISAAEFNSTSVHAVAGIGNPQRFQDTLTQLGITAELHAFPDHHTYSANDLQFANNVPVVMTEKDAVKCREFAQPHWFYLPIAANLPESFWQALLQKLERICEQKKTIFKSK</sequence>
<protein>
    <recommendedName>
        <fullName evidence="4 13">Tetraacyldisaccharide 4'-kinase</fullName>
        <ecNumber evidence="3 13">2.7.1.130</ecNumber>
    </recommendedName>
    <alternativeName>
        <fullName evidence="12 13">Lipid A 4'-kinase</fullName>
    </alternativeName>
</protein>
<keyword evidence="8 13" id="KW-0547">Nucleotide-binding</keyword>
<name>A0ABU1UX03_9GAMM</name>
<dbReference type="SUPFAM" id="SSF52540">
    <property type="entry name" value="P-loop containing nucleoside triphosphate hydrolases"/>
    <property type="match status" value="1"/>
</dbReference>
<comment type="catalytic activity">
    <reaction evidence="13">
        <text>a lipid A disaccharide + ATP = a lipid IVA + ADP + H(+)</text>
        <dbReference type="Rhea" id="RHEA:67840"/>
        <dbReference type="ChEBI" id="CHEBI:15378"/>
        <dbReference type="ChEBI" id="CHEBI:30616"/>
        <dbReference type="ChEBI" id="CHEBI:176343"/>
        <dbReference type="ChEBI" id="CHEBI:176425"/>
        <dbReference type="ChEBI" id="CHEBI:456216"/>
        <dbReference type="EC" id="2.7.1.130"/>
    </reaction>
</comment>
<dbReference type="InterPro" id="IPR003758">
    <property type="entry name" value="LpxK"/>
</dbReference>
<keyword evidence="14" id="KW-0812">Transmembrane</keyword>
<dbReference type="InterPro" id="IPR027417">
    <property type="entry name" value="P-loop_NTPase"/>
</dbReference>
<evidence type="ECO:0000256" key="10">
    <source>
        <dbReference type="ARBA" id="ARBA00022840"/>
    </source>
</evidence>
<organism evidence="15 16">
    <name type="scientific">Cellvibrio fibrivorans</name>
    <dbReference type="NCBI Taxonomy" id="126350"/>
    <lineage>
        <taxon>Bacteria</taxon>
        <taxon>Pseudomonadati</taxon>
        <taxon>Pseudomonadota</taxon>
        <taxon>Gammaproteobacteria</taxon>
        <taxon>Cellvibrionales</taxon>
        <taxon>Cellvibrionaceae</taxon>
        <taxon>Cellvibrio</taxon>
    </lineage>
</organism>
<keyword evidence="6 13" id="KW-0441">Lipid A biosynthesis</keyword>
<evidence type="ECO:0000313" key="15">
    <source>
        <dbReference type="EMBL" id="MDR7089695.1"/>
    </source>
</evidence>
<dbReference type="Pfam" id="PF02606">
    <property type="entry name" value="LpxK"/>
    <property type="match status" value="1"/>
</dbReference>
<keyword evidence="9 13" id="KW-0418">Kinase</keyword>
<evidence type="ECO:0000256" key="11">
    <source>
        <dbReference type="ARBA" id="ARBA00023098"/>
    </source>
</evidence>
<proteinExistence type="inferred from homology"/>
<dbReference type="PANTHER" id="PTHR42724:SF1">
    <property type="entry name" value="TETRAACYLDISACCHARIDE 4'-KINASE, MITOCHONDRIAL-RELATED"/>
    <property type="match status" value="1"/>
</dbReference>
<keyword evidence="7 13" id="KW-0808">Transferase</keyword>
<dbReference type="EC" id="2.7.1.130" evidence="3 13"/>
<accession>A0ABU1UX03</accession>
<keyword evidence="5 13" id="KW-0444">Lipid biosynthesis</keyword>
<keyword evidence="16" id="KW-1185">Reference proteome</keyword>
<reference evidence="15 16" key="1">
    <citation type="submission" date="2023-07" db="EMBL/GenBank/DDBJ databases">
        <title>Sorghum-associated microbial communities from plants grown in Nebraska, USA.</title>
        <authorList>
            <person name="Schachtman D."/>
        </authorList>
    </citation>
    <scope>NUCLEOTIDE SEQUENCE [LARGE SCALE GENOMIC DNA]</scope>
    <source>
        <strain evidence="15 16">BE190</strain>
    </source>
</reference>
<keyword evidence="14" id="KW-1133">Transmembrane helix</keyword>
<comment type="function">
    <text evidence="1 13">Transfers the gamma-phosphate of ATP to the 4'-position of a tetraacyldisaccharide 1-phosphate intermediate (termed DS-1-P) to form tetraacyldisaccharide 1,4'-bis-phosphate (lipid IVA).</text>
</comment>
<dbReference type="EMBL" id="JAVDVX010000002">
    <property type="protein sequence ID" value="MDR7089695.1"/>
    <property type="molecule type" value="Genomic_DNA"/>
</dbReference>
<evidence type="ECO:0000256" key="8">
    <source>
        <dbReference type="ARBA" id="ARBA00022741"/>
    </source>
</evidence>
<keyword evidence="11 13" id="KW-0443">Lipid metabolism</keyword>
<feature type="binding site" evidence="13">
    <location>
        <begin position="78"/>
        <end position="85"/>
    </location>
    <ligand>
        <name>ATP</name>
        <dbReference type="ChEBI" id="CHEBI:30616"/>
    </ligand>
</feature>
<evidence type="ECO:0000256" key="5">
    <source>
        <dbReference type="ARBA" id="ARBA00022516"/>
    </source>
</evidence>
<dbReference type="NCBIfam" id="TIGR00682">
    <property type="entry name" value="lpxK"/>
    <property type="match status" value="1"/>
</dbReference>
<evidence type="ECO:0000256" key="7">
    <source>
        <dbReference type="ARBA" id="ARBA00022679"/>
    </source>
</evidence>
<evidence type="ECO:0000256" key="13">
    <source>
        <dbReference type="HAMAP-Rule" id="MF_00409"/>
    </source>
</evidence>
<gene>
    <name evidence="13" type="primary">lpxK</name>
    <name evidence="15" type="ORF">J2X05_001701</name>
</gene>
<feature type="transmembrane region" description="Helical" evidence="14">
    <location>
        <begin position="36"/>
        <end position="58"/>
    </location>
</feature>
<dbReference type="Proteomes" id="UP001253595">
    <property type="component" value="Unassembled WGS sequence"/>
</dbReference>
<evidence type="ECO:0000256" key="4">
    <source>
        <dbReference type="ARBA" id="ARBA00016436"/>
    </source>
</evidence>
<evidence type="ECO:0000256" key="1">
    <source>
        <dbReference type="ARBA" id="ARBA00002274"/>
    </source>
</evidence>
<evidence type="ECO:0000256" key="2">
    <source>
        <dbReference type="ARBA" id="ARBA00004870"/>
    </source>
</evidence>
<dbReference type="PANTHER" id="PTHR42724">
    <property type="entry name" value="TETRAACYLDISACCHARIDE 4'-KINASE"/>
    <property type="match status" value="1"/>
</dbReference>
<comment type="pathway">
    <text evidence="2 13">Glycolipid biosynthesis; lipid IV(A) biosynthesis; lipid IV(A) from (3R)-3-hydroxytetradecanoyl-[acyl-carrier-protein] and UDP-N-acetyl-alpha-D-glucosamine: step 6/6.</text>
</comment>
<evidence type="ECO:0000313" key="16">
    <source>
        <dbReference type="Proteomes" id="UP001253595"/>
    </source>
</evidence>
<keyword evidence="14" id="KW-0472">Membrane</keyword>
<evidence type="ECO:0000256" key="6">
    <source>
        <dbReference type="ARBA" id="ARBA00022556"/>
    </source>
</evidence>
<evidence type="ECO:0000256" key="3">
    <source>
        <dbReference type="ARBA" id="ARBA00012071"/>
    </source>
</evidence>
<comment type="similarity">
    <text evidence="13">Belongs to the LpxK family.</text>
</comment>
<dbReference type="HAMAP" id="MF_00409">
    <property type="entry name" value="LpxK"/>
    <property type="match status" value="1"/>
</dbReference>
<evidence type="ECO:0000256" key="9">
    <source>
        <dbReference type="ARBA" id="ARBA00022777"/>
    </source>
</evidence>